<sequence>MPNQFLSPEGDLETFNYFVTEYWLIDQWVGDTLWTWGANSSGQLGNNTTTIRSTPVTTFAGGTNWKQVFSGPDHTAAIKTDGTLWTWGGNSFGQLGNNTTTNSPTPITTFSGGTNWKQVSCGFYHTAAIKTDGTLWTWGFNSYGQLGNNTIINRTTPVTTFAGGFDWKQVSCKGYTVAAIKTDGTLWTWGWNIYGQIGDNTSTQRNTPVTTLAGGTNWKQVFCGEFYNQAIKTDGTLWGWGFNVFGQLGNNTTTDRSTPVTTFAGGNNWKQVSAAAFHTAAIKTDGTLWIWGNNNNGNLGNNTSTDRITPVTTFAGGTNWKQVCSAGNNTTVVTSGTDPTFFIS</sequence>
<dbReference type="RefSeq" id="YP_010670310.1">
    <property type="nucleotide sequence ID" value="NC_070963.1"/>
</dbReference>
<dbReference type="Gene3D" id="2.130.10.30">
    <property type="entry name" value="Regulator of chromosome condensation 1/beta-lactamase-inhibitor protein II"/>
    <property type="match status" value="2"/>
</dbReference>
<dbReference type="Pfam" id="PF13540">
    <property type="entry name" value="RCC1_2"/>
    <property type="match status" value="1"/>
</dbReference>
<keyword evidence="1" id="KW-0677">Repeat</keyword>
<dbReference type="InterPro" id="IPR051625">
    <property type="entry name" value="Signaling_Regulatory_Domain"/>
</dbReference>
<dbReference type="EMBL" id="MW015081">
    <property type="protein sequence ID" value="QPX48300.1"/>
    <property type="molecule type" value="Genomic_DNA"/>
</dbReference>
<name>A0A879R451_9CAUD</name>
<dbReference type="PANTHER" id="PTHR22872">
    <property type="entry name" value="BTK-BINDING PROTEIN-RELATED"/>
    <property type="match status" value="1"/>
</dbReference>
<dbReference type="GeneID" id="77946505"/>
<evidence type="ECO:0000313" key="3">
    <source>
        <dbReference type="EMBL" id="QPX48300.1"/>
    </source>
</evidence>
<organism evidence="3 4">
    <name type="scientific">Synechococcus phage S-SRM01</name>
    <dbReference type="NCBI Taxonomy" id="2781608"/>
    <lineage>
        <taxon>Viruses</taxon>
        <taxon>Duplodnaviria</taxon>
        <taxon>Heunggongvirae</taxon>
        <taxon>Uroviricota</taxon>
        <taxon>Caudoviricetes</taxon>
        <taxon>Pantevenvirales</taxon>
        <taxon>Kyanoviridae</taxon>
        <taxon>Serangoonvirus</taxon>
        <taxon>Serangoonvirus essarone</taxon>
    </lineage>
</organism>
<dbReference type="InterPro" id="IPR000408">
    <property type="entry name" value="Reg_chr_condens"/>
</dbReference>
<dbReference type="InterPro" id="IPR058923">
    <property type="entry name" value="RCC1-like_dom"/>
</dbReference>
<dbReference type="Pfam" id="PF25390">
    <property type="entry name" value="WD40_RLD"/>
    <property type="match status" value="1"/>
</dbReference>
<dbReference type="PROSITE" id="PS00626">
    <property type="entry name" value="RCC1_2"/>
    <property type="match status" value="1"/>
</dbReference>
<evidence type="ECO:0000313" key="4">
    <source>
        <dbReference type="Proteomes" id="UP000664915"/>
    </source>
</evidence>
<dbReference type="KEGG" id="vg:77946505"/>
<protein>
    <recommendedName>
        <fullName evidence="2">RCC1-like domain-containing protein</fullName>
    </recommendedName>
</protein>
<feature type="domain" description="RCC1-like" evidence="2">
    <location>
        <begin position="32"/>
        <end position="260"/>
    </location>
</feature>
<keyword evidence="4" id="KW-1185">Reference proteome</keyword>
<proteinExistence type="predicted"/>
<evidence type="ECO:0000259" key="2">
    <source>
        <dbReference type="Pfam" id="PF25390"/>
    </source>
</evidence>
<dbReference type="PRINTS" id="PR00633">
    <property type="entry name" value="RCCNDNSATION"/>
</dbReference>
<evidence type="ECO:0000256" key="1">
    <source>
        <dbReference type="ARBA" id="ARBA00022737"/>
    </source>
</evidence>
<dbReference type="PROSITE" id="PS50012">
    <property type="entry name" value="RCC1_3"/>
    <property type="match status" value="6"/>
</dbReference>
<dbReference type="Proteomes" id="UP000664915">
    <property type="component" value="Segment"/>
</dbReference>
<dbReference type="InterPro" id="IPR009091">
    <property type="entry name" value="RCC1/BLIP-II"/>
</dbReference>
<dbReference type="SUPFAM" id="SSF50985">
    <property type="entry name" value="RCC1/BLIP-II"/>
    <property type="match status" value="1"/>
</dbReference>
<accession>A0A879R451</accession>
<reference evidence="3" key="1">
    <citation type="submission" date="2020-09" db="EMBL/GenBank/DDBJ databases">
        <authorList>
            <person name="Zhang D."/>
            <person name="Hatherill J.R."/>
            <person name="Ramirez J.F."/>
            <person name="Edinger B."/>
            <person name="Balarin R."/>
            <person name="Sullivan A."/>
            <person name="Humpal K.M."/>
            <person name="Guseva A."/>
            <person name="Butela K.A."/>
            <person name="Garlena R.A."/>
            <person name="Russell D.A."/>
            <person name="Pope W.H."/>
            <person name="Jacobs-Sera D."/>
            <person name="Hatfull G.F."/>
        </authorList>
    </citation>
    <scope>NUCLEOTIDE SEQUENCE</scope>
</reference>